<proteinExistence type="predicted"/>
<dbReference type="Proteomes" id="UP000199370">
    <property type="component" value="Unassembled WGS sequence"/>
</dbReference>
<keyword evidence="4" id="KW-1185">Reference proteome</keyword>
<dbReference type="AlphaFoldDB" id="A0A1G9XG84"/>
<evidence type="ECO:0000256" key="1">
    <source>
        <dbReference type="SAM" id="Phobius"/>
    </source>
</evidence>
<feature type="domain" description="DUF8147" evidence="2">
    <location>
        <begin position="5"/>
        <end position="120"/>
    </location>
</feature>
<dbReference type="Pfam" id="PF26472">
    <property type="entry name" value="DUF8147"/>
    <property type="match status" value="1"/>
</dbReference>
<keyword evidence="1" id="KW-0812">Transmembrane</keyword>
<keyword evidence="1" id="KW-0472">Membrane</keyword>
<feature type="transmembrane region" description="Helical" evidence="1">
    <location>
        <begin position="106"/>
        <end position="128"/>
    </location>
</feature>
<dbReference type="InterPro" id="IPR058460">
    <property type="entry name" value="DUF8147"/>
</dbReference>
<dbReference type="RefSeq" id="WP_089733706.1">
    <property type="nucleotide sequence ID" value="NZ_FNIA01000010.1"/>
</dbReference>
<evidence type="ECO:0000313" key="4">
    <source>
        <dbReference type="Proteomes" id="UP000199370"/>
    </source>
</evidence>
<organism evidence="3 4">
    <name type="scientific">Haloarchaeobius iranensis</name>
    <dbReference type="NCBI Taxonomy" id="996166"/>
    <lineage>
        <taxon>Archaea</taxon>
        <taxon>Methanobacteriati</taxon>
        <taxon>Methanobacteriota</taxon>
        <taxon>Stenosarchaea group</taxon>
        <taxon>Halobacteria</taxon>
        <taxon>Halobacteriales</taxon>
        <taxon>Halorubellaceae</taxon>
        <taxon>Haloarchaeobius</taxon>
    </lineage>
</organism>
<accession>A0A1G9XG84</accession>
<gene>
    <name evidence="3" type="ORF">SAMN05192554_110110</name>
</gene>
<reference evidence="3 4" key="1">
    <citation type="submission" date="2016-10" db="EMBL/GenBank/DDBJ databases">
        <authorList>
            <person name="de Groot N.N."/>
        </authorList>
    </citation>
    <scope>NUCLEOTIDE SEQUENCE [LARGE SCALE GENOMIC DNA]</scope>
    <source>
        <strain evidence="4">EB21,IBRC-M 10013,KCTC 4048</strain>
    </source>
</reference>
<dbReference type="EMBL" id="FNIA01000010">
    <property type="protein sequence ID" value="SDM95707.1"/>
    <property type="molecule type" value="Genomic_DNA"/>
</dbReference>
<feature type="transmembrane region" description="Helical" evidence="1">
    <location>
        <begin position="80"/>
        <end position="100"/>
    </location>
</feature>
<protein>
    <recommendedName>
        <fullName evidence="2">DUF8147 domain-containing protein</fullName>
    </recommendedName>
</protein>
<evidence type="ECO:0000313" key="3">
    <source>
        <dbReference type="EMBL" id="SDM95707.1"/>
    </source>
</evidence>
<keyword evidence="1" id="KW-1133">Transmembrane helix</keyword>
<name>A0A1G9XG84_9EURY</name>
<sequence length="142" mass="14499">MSILSKTLVSLAVGLLAFLATGIAVTAVLDPYIWPSLLVGAPVAVTVGVTALLAAVATLRYRERRRVGELDAGAVAAYRAAVVAVATCLVVVPLGTATIVFDVGEFGVAVLVFGLPASVLVVAVVAYVTARRTVSVRRPPTA</sequence>
<evidence type="ECO:0000259" key="2">
    <source>
        <dbReference type="Pfam" id="PF26472"/>
    </source>
</evidence>
<feature type="transmembrane region" description="Helical" evidence="1">
    <location>
        <begin position="34"/>
        <end position="59"/>
    </location>
</feature>